<sequence>MDTLTPAWPETICVSTQPRNDPRVCFDIRDDFDPGVPDHHPLLHFGCTLLPSAWGQGTHVVELSHGALLYFDAQPRLPAPPPSPPSPPSPPLHPPCPPSPPSPPQPPSPPPSVSSLVNRRFKEGRRSNDLAAAGLLIHQFDAMDDPDPNGEPWIPGKGKWDTGDRISAALINAQMVKEPNGQIPVYSNSLSGVILAPETNTLLCSYPFDVGSLERVCYPRGVSDTCIPGCTPNGGATQWCEGFFKDPWPCAWAPSKTDIMMEIRDGYAQRKVKPEHKVSAV</sequence>
<reference evidence="2 3" key="1">
    <citation type="journal article" date="2024" name="Science">
        <title>Giant polyketide synthase enzymes in the biosynthesis of giant marine polyether toxins.</title>
        <authorList>
            <person name="Fallon T.R."/>
            <person name="Shende V.V."/>
            <person name="Wierzbicki I.H."/>
            <person name="Pendleton A.L."/>
            <person name="Watervoot N.F."/>
            <person name="Auber R.P."/>
            <person name="Gonzalez D.J."/>
            <person name="Wisecaver J.H."/>
            <person name="Moore B.S."/>
        </authorList>
    </citation>
    <scope>NUCLEOTIDE SEQUENCE [LARGE SCALE GENOMIC DNA]</scope>
    <source>
        <strain evidence="2 3">12B1</strain>
    </source>
</reference>
<evidence type="ECO:0000256" key="1">
    <source>
        <dbReference type="SAM" id="MobiDB-lite"/>
    </source>
</evidence>
<keyword evidence="3" id="KW-1185">Reference proteome</keyword>
<feature type="compositionally biased region" description="Pro residues" evidence="1">
    <location>
        <begin position="77"/>
        <end position="112"/>
    </location>
</feature>
<dbReference type="EMBL" id="JBGBPQ010000015">
    <property type="protein sequence ID" value="KAL1510268.1"/>
    <property type="molecule type" value="Genomic_DNA"/>
</dbReference>
<organism evidence="2 3">
    <name type="scientific">Prymnesium parvum</name>
    <name type="common">Toxic golden alga</name>
    <dbReference type="NCBI Taxonomy" id="97485"/>
    <lineage>
        <taxon>Eukaryota</taxon>
        <taxon>Haptista</taxon>
        <taxon>Haptophyta</taxon>
        <taxon>Prymnesiophyceae</taxon>
        <taxon>Prymnesiales</taxon>
        <taxon>Prymnesiaceae</taxon>
        <taxon>Prymnesium</taxon>
    </lineage>
</organism>
<feature type="region of interest" description="Disordered" evidence="1">
    <location>
        <begin position="76"/>
        <end position="116"/>
    </location>
</feature>
<proteinExistence type="predicted"/>
<gene>
    <name evidence="2" type="ORF">AB1Y20_006590</name>
</gene>
<comment type="caution">
    <text evidence="2">The sequence shown here is derived from an EMBL/GenBank/DDBJ whole genome shotgun (WGS) entry which is preliminary data.</text>
</comment>
<evidence type="ECO:0000313" key="3">
    <source>
        <dbReference type="Proteomes" id="UP001515480"/>
    </source>
</evidence>
<protein>
    <submittedName>
        <fullName evidence="2">Uncharacterized protein</fullName>
    </submittedName>
</protein>
<evidence type="ECO:0000313" key="2">
    <source>
        <dbReference type="EMBL" id="KAL1510268.1"/>
    </source>
</evidence>
<dbReference type="AlphaFoldDB" id="A0AB34IY71"/>
<dbReference type="Proteomes" id="UP001515480">
    <property type="component" value="Unassembled WGS sequence"/>
</dbReference>
<accession>A0AB34IY71</accession>
<name>A0AB34IY71_PRYPA</name>